<comment type="caution">
    <text evidence="1">The sequence shown here is derived from an EMBL/GenBank/DDBJ whole genome shotgun (WGS) entry which is preliminary data.</text>
</comment>
<reference evidence="1 2" key="1">
    <citation type="submission" date="2018-10" db="EMBL/GenBank/DDBJ databases">
        <title>GWAS and RNA-Seq identify cryptic mechanisms of antimicrobial resistance in Acinetobacter baumannii.</title>
        <authorList>
            <person name="Sahl J.W."/>
        </authorList>
    </citation>
    <scope>NUCLEOTIDE SEQUENCE [LARGE SCALE GENOMIC DNA]</scope>
    <source>
        <strain evidence="1 2">TG41018</strain>
    </source>
</reference>
<sequence length="310" mass="34237">MNALVQNTGFLTPTTLAEAMQVADLLASSEIVPKDYQKKPGNILVAMQWGAEIGLQPLQAMQNIAVINGRPSLWGDAVLALVRSSGLLEQFEETQTEDMATCTVKRKGQKAVTKTFSKEDAKRAGLLSKQGPWSQYPKRMMQMRARGWALRDEFTDILKGFGVAEEERDKEIDVTPEPSNLPKHQGTTGLKAQLAEREEKQAKVIDLAVSFNVEKCIQDIGQVENLADLKTLGSTIPSDLGEPAQTDIKNAYANQKFYLQLVDDLEIANSIEAINSIMEKQFEPNTSFLTDAQIDSVSSLFERKTAELTA</sequence>
<gene>
    <name evidence="1" type="ORF">EA756_11875</name>
</gene>
<proteinExistence type="predicted"/>
<dbReference type="RefSeq" id="WP_125699212.1">
    <property type="nucleotide sequence ID" value="NZ_RFES01000007.1"/>
</dbReference>
<protein>
    <submittedName>
        <fullName evidence="1">Transcriptional regulator</fullName>
    </submittedName>
</protein>
<name>A0A3R9RY64_9GAMM</name>
<dbReference type="Proteomes" id="UP000276905">
    <property type="component" value="Unassembled WGS sequence"/>
</dbReference>
<dbReference type="EMBL" id="RFES01000007">
    <property type="protein sequence ID" value="RSO56382.1"/>
    <property type="molecule type" value="Genomic_DNA"/>
</dbReference>
<evidence type="ECO:0000313" key="1">
    <source>
        <dbReference type="EMBL" id="RSO56382.1"/>
    </source>
</evidence>
<organism evidence="1 2">
    <name type="scientific">Acinetobacter lactucae</name>
    <dbReference type="NCBI Taxonomy" id="1785128"/>
    <lineage>
        <taxon>Bacteria</taxon>
        <taxon>Pseudomonadati</taxon>
        <taxon>Pseudomonadota</taxon>
        <taxon>Gammaproteobacteria</taxon>
        <taxon>Moraxellales</taxon>
        <taxon>Moraxellaceae</taxon>
        <taxon>Acinetobacter</taxon>
        <taxon>Acinetobacter calcoaceticus/baumannii complex</taxon>
    </lineage>
</organism>
<accession>A0A3R9RY64</accession>
<evidence type="ECO:0000313" key="2">
    <source>
        <dbReference type="Proteomes" id="UP000276905"/>
    </source>
</evidence>
<dbReference type="AlphaFoldDB" id="A0A3R9RY64"/>